<accession>A0A1M6L7Q6</accession>
<dbReference type="Proteomes" id="UP000184452">
    <property type="component" value="Unassembled WGS sequence"/>
</dbReference>
<proteinExistence type="predicted"/>
<organism evidence="1 2">
    <name type="scientific">Nocardiopsis flavescens</name>
    <dbReference type="NCBI Taxonomy" id="758803"/>
    <lineage>
        <taxon>Bacteria</taxon>
        <taxon>Bacillati</taxon>
        <taxon>Actinomycetota</taxon>
        <taxon>Actinomycetes</taxon>
        <taxon>Streptosporangiales</taxon>
        <taxon>Nocardiopsidaceae</taxon>
        <taxon>Nocardiopsis</taxon>
    </lineage>
</organism>
<dbReference type="AlphaFoldDB" id="A0A1M6L7Q6"/>
<gene>
    <name evidence="1" type="ORF">SAMN05421803_108111</name>
</gene>
<dbReference type="EMBL" id="FQZK01000008">
    <property type="protein sequence ID" value="SHJ67251.1"/>
    <property type="molecule type" value="Genomic_DNA"/>
</dbReference>
<evidence type="ECO:0000313" key="2">
    <source>
        <dbReference type="Proteomes" id="UP000184452"/>
    </source>
</evidence>
<keyword evidence="2" id="KW-1185">Reference proteome</keyword>
<reference evidence="1 2" key="1">
    <citation type="submission" date="2016-11" db="EMBL/GenBank/DDBJ databases">
        <authorList>
            <person name="Jaros S."/>
            <person name="Januszkiewicz K."/>
            <person name="Wedrychowicz H."/>
        </authorList>
    </citation>
    <scope>NUCLEOTIDE SEQUENCE [LARGE SCALE GENOMIC DNA]</scope>
    <source>
        <strain evidence="1 2">CGMCC 4.5723</strain>
    </source>
</reference>
<name>A0A1M6L7Q6_9ACTN</name>
<sequence>MRAARSTDRCPGCGGTRTWEAAQSVEGRRLCWTLDRHCAACGVQSCDRGRGPAPEAVRAAVVARHGTHLLRLEDPGARGGTVPKVFRDVFDLSLAGTARAAAALRGDGYEGTHPEVRLLAALLAAAGLPAVIDG</sequence>
<evidence type="ECO:0000313" key="1">
    <source>
        <dbReference type="EMBL" id="SHJ67251.1"/>
    </source>
</evidence>
<protein>
    <submittedName>
        <fullName evidence="1">Uncharacterized protein</fullName>
    </submittedName>
</protein>